<reference evidence="8 9" key="1">
    <citation type="journal article" date="2021" name="Sci. Rep.">
        <title>The distribution of antibiotic resistance genes in chicken gut microbiota commensals.</title>
        <authorList>
            <person name="Juricova H."/>
            <person name="Matiasovicova J."/>
            <person name="Kubasova T."/>
            <person name="Cejkova D."/>
            <person name="Rychlik I."/>
        </authorList>
    </citation>
    <scope>NUCLEOTIDE SEQUENCE [LARGE SCALE GENOMIC DNA]</scope>
    <source>
        <strain evidence="8 9">An564</strain>
    </source>
</reference>
<evidence type="ECO:0000256" key="2">
    <source>
        <dbReference type="ARBA" id="ARBA00022603"/>
    </source>
</evidence>
<evidence type="ECO:0000313" key="8">
    <source>
        <dbReference type="EMBL" id="MBM6922454.1"/>
    </source>
</evidence>
<organism evidence="8 9">
    <name type="scientific">Hydrogenoanaerobacterium saccharovorans</name>
    <dbReference type="NCBI Taxonomy" id="474960"/>
    <lineage>
        <taxon>Bacteria</taxon>
        <taxon>Bacillati</taxon>
        <taxon>Bacillota</taxon>
        <taxon>Clostridia</taxon>
        <taxon>Eubacteriales</taxon>
        <taxon>Oscillospiraceae</taxon>
        <taxon>Hydrogenoanaerobacterium</taxon>
    </lineage>
</organism>
<keyword evidence="3" id="KW-0808">Transferase</keyword>
<dbReference type="InterPro" id="IPR014048">
    <property type="entry name" value="MethylDNA_cys_MeTrfase_DNA-bd"/>
</dbReference>
<feature type="domain" description="Methylated-DNA-[protein]-cysteine S-methyltransferase DNA binding" evidence="7">
    <location>
        <begin position="11"/>
        <end position="89"/>
    </location>
</feature>
<dbReference type="Pfam" id="PF01035">
    <property type="entry name" value="DNA_binding_1"/>
    <property type="match status" value="1"/>
</dbReference>
<dbReference type="EMBL" id="JACSNR010000001">
    <property type="protein sequence ID" value="MBM6922454.1"/>
    <property type="molecule type" value="Genomic_DNA"/>
</dbReference>
<keyword evidence="2" id="KW-0489">Methyltransferase</keyword>
<dbReference type="NCBIfam" id="TIGR00589">
    <property type="entry name" value="ogt"/>
    <property type="match status" value="1"/>
</dbReference>
<dbReference type="PANTHER" id="PTHR42942">
    <property type="entry name" value="6-O-METHYLGUANINE DNA METHYLTRANSFERASE"/>
    <property type="match status" value="1"/>
</dbReference>
<evidence type="ECO:0000256" key="1">
    <source>
        <dbReference type="ARBA" id="ARBA00001286"/>
    </source>
</evidence>
<evidence type="ECO:0000256" key="5">
    <source>
        <dbReference type="ARBA" id="ARBA00023204"/>
    </source>
</evidence>
<dbReference type="InterPro" id="IPR036388">
    <property type="entry name" value="WH-like_DNA-bd_sf"/>
</dbReference>
<evidence type="ECO:0000259" key="7">
    <source>
        <dbReference type="Pfam" id="PF01035"/>
    </source>
</evidence>
<keyword evidence="4" id="KW-0227">DNA damage</keyword>
<evidence type="ECO:0000313" key="9">
    <source>
        <dbReference type="Proteomes" id="UP000724149"/>
    </source>
</evidence>
<comment type="catalytic activity">
    <reaction evidence="1">
        <text>a 4-O-methyl-thymidine in DNA + L-cysteinyl-[protein] = a thymidine in DNA + S-methyl-L-cysteinyl-[protein]</text>
        <dbReference type="Rhea" id="RHEA:53428"/>
        <dbReference type="Rhea" id="RHEA-COMP:10131"/>
        <dbReference type="Rhea" id="RHEA-COMP:10132"/>
        <dbReference type="Rhea" id="RHEA-COMP:13555"/>
        <dbReference type="Rhea" id="RHEA-COMP:13556"/>
        <dbReference type="ChEBI" id="CHEBI:29950"/>
        <dbReference type="ChEBI" id="CHEBI:82612"/>
        <dbReference type="ChEBI" id="CHEBI:137386"/>
        <dbReference type="ChEBI" id="CHEBI:137387"/>
        <dbReference type="EC" id="2.1.1.63"/>
    </reaction>
</comment>
<comment type="caution">
    <text evidence="8">The sequence shown here is derived from an EMBL/GenBank/DDBJ whole genome shotgun (WGS) entry which is preliminary data.</text>
</comment>
<dbReference type="Gene3D" id="1.10.10.10">
    <property type="entry name" value="Winged helix-like DNA-binding domain superfamily/Winged helix DNA-binding domain"/>
    <property type="match status" value="1"/>
</dbReference>
<evidence type="ECO:0000256" key="4">
    <source>
        <dbReference type="ARBA" id="ARBA00022763"/>
    </source>
</evidence>
<proteinExistence type="predicted"/>
<evidence type="ECO:0000256" key="3">
    <source>
        <dbReference type="ARBA" id="ARBA00022679"/>
    </source>
</evidence>
<dbReference type="CDD" id="cd06445">
    <property type="entry name" value="ATase"/>
    <property type="match status" value="1"/>
</dbReference>
<keyword evidence="9" id="KW-1185">Reference proteome</keyword>
<dbReference type="InterPro" id="IPR001497">
    <property type="entry name" value="MethylDNA_cys_MeTrfase_AS"/>
</dbReference>
<dbReference type="InterPro" id="IPR052520">
    <property type="entry name" value="ATL_DNA_repair"/>
</dbReference>
<dbReference type="RefSeq" id="WP_177504620.1">
    <property type="nucleotide sequence ID" value="NZ_JACSNR010000001.1"/>
</dbReference>
<protein>
    <submittedName>
        <fullName evidence="8">MGMT family protein</fullName>
    </submittedName>
</protein>
<dbReference type="PROSITE" id="PS00374">
    <property type="entry name" value="MGMT"/>
    <property type="match status" value="1"/>
</dbReference>
<comment type="catalytic activity">
    <reaction evidence="6">
        <text>a 6-O-methyl-2'-deoxyguanosine in DNA + L-cysteinyl-[protein] = S-methyl-L-cysteinyl-[protein] + a 2'-deoxyguanosine in DNA</text>
        <dbReference type="Rhea" id="RHEA:24000"/>
        <dbReference type="Rhea" id="RHEA-COMP:10131"/>
        <dbReference type="Rhea" id="RHEA-COMP:10132"/>
        <dbReference type="Rhea" id="RHEA-COMP:11367"/>
        <dbReference type="Rhea" id="RHEA-COMP:11368"/>
        <dbReference type="ChEBI" id="CHEBI:29950"/>
        <dbReference type="ChEBI" id="CHEBI:82612"/>
        <dbReference type="ChEBI" id="CHEBI:85445"/>
        <dbReference type="ChEBI" id="CHEBI:85448"/>
        <dbReference type="EC" id="2.1.1.63"/>
    </reaction>
</comment>
<name>A0ABS2GLN0_9FIRM</name>
<keyword evidence="5" id="KW-0234">DNA repair</keyword>
<sequence length="109" mass="12062">MEPKNPSEPSFAQRVEEALLQVPPGRVVTYGGLALLAGRPRAARAVGMLMARNPYGELLPCHRVVSASGELSSRSFRQEQARRLRAEGVEVVDFHVDLSRYGWDGRSRS</sequence>
<accession>A0ABS2GLN0</accession>
<evidence type="ECO:0000256" key="6">
    <source>
        <dbReference type="ARBA" id="ARBA00049348"/>
    </source>
</evidence>
<dbReference type="Proteomes" id="UP000724149">
    <property type="component" value="Unassembled WGS sequence"/>
</dbReference>
<dbReference type="InterPro" id="IPR036217">
    <property type="entry name" value="MethylDNA_cys_MeTrfase_DNAb"/>
</dbReference>
<gene>
    <name evidence="8" type="ORF">H9X81_01925</name>
</gene>
<dbReference type="SUPFAM" id="SSF46767">
    <property type="entry name" value="Methylated DNA-protein cysteine methyltransferase, C-terminal domain"/>
    <property type="match status" value="1"/>
</dbReference>
<dbReference type="PANTHER" id="PTHR42942:SF1">
    <property type="entry name" value="ALKYLTRANSFERASE-LIKE PROTEIN 1"/>
    <property type="match status" value="1"/>
</dbReference>